<gene>
    <name evidence="3" type="ORF">Tco_0890425</name>
</gene>
<protein>
    <submittedName>
        <fullName evidence="3">Uncharacterized protein</fullName>
    </submittedName>
</protein>
<dbReference type="EMBL" id="BQNB010013808">
    <property type="protein sequence ID" value="GJT20488.1"/>
    <property type="molecule type" value="Genomic_DNA"/>
</dbReference>
<keyword evidence="1" id="KW-0175">Coiled coil</keyword>
<accession>A0ABQ5C377</accession>
<organism evidence="3 4">
    <name type="scientific">Tanacetum coccineum</name>
    <dbReference type="NCBI Taxonomy" id="301880"/>
    <lineage>
        <taxon>Eukaryota</taxon>
        <taxon>Viridiplantae</taxon>
        <taxon>Streptophyta</taxon>
        <taxon>Embryophyta</taxon>
        <taxon>Tracheophyta</taxon>
        <taxon>Spermatophyta</taxon>
        <taxon>Magnoliopsida</taxon>
        <taxon>eudicotyledons</taxon>
        <taxon>Gunneridae</taxon>
        <taxon>Pentapetalae</taxon>
        <taxon>asterids</taxon>
        <taxon>campanulids</taxon>
        <taxon>Asterales</taxon>
        <taxon>Asteraceae</taxon>
        <taxon>Asteroideae</taxon>
        <taxon>Anthemideae</taxon>
        <taxon>Anthemidinae</taxon>
        <taxon>Tanacetum</taxon>
    </lineage>
</organism>
<feature type="region of interest" description="Disordered" evidence="2">
    <location>
        <begin position="80"/>
        <end position="121"/>
    </location>
</feature>
<proteinExistence type="predicted"/>
<feature type="region of interest" description="Disordered" evidence="2">
    <location>
        <begin position="140"/>
        <end position="183"/>
    </location>
</feature>
<dbReference type="Proteomes" id="UP001151760">
    <property type="component" value="Unassembled WGS sequence"/>
</dbReference>
<evidence type="ECO:0000313" key="3">
    <source>
        <dbReference type="EMBL" id="GJT20488.1"/>
    </source>
</evidence>
<feature type="coiled-coil region" evidence="1">
    <location>
        <begin position="41"/>
        <end position="68"/>
    </location>
</feature>
<keyword evidence="4" id="KW-1185">Reference proteome</keyword>
<reference evidence="3" key="1">
    <citation type="journal article" date="2022" name="Int. J. Mol. Sci.">
        <title>Draft Genome of Tanacetum Coccineum: Genomic Comparison of Closely Related Tanacetum-Family Plants.</title>
        <authorList>
            <person name="Yamashiro T."/>
            <person name="Shiraishi A."/>
            <person name="Nakayama K."/>
            <person name="Satake H."/>
        </authorList>
    </citation>
    <scope>NUCLEOTIDE SEQUENCE</scope>
</reference>
<evidence type="ECO:0000313" key="4">
    <source>
        <dbReference type="Proteomes" id="UP001151760"/>
    </source>
</evidence>
<reference evidence="3" key="2">
    <citation type="submission" date="2022-01" db="EMBL/GenBank/DDBJ databases">
        <authorList>
            <person name="Yamashiro T."/>
            <person name="Shiraishi A."/>
            <person name="Satake H."/>
            <person name="Nakayama K."/>
        </authorList>
    </citation>
    <scope>NUCLEOTIDE SEQUENCE</scope>
</reference>
<name>A0ABQ5C377_9ASTR</name>
<sequence length="183" mass="20091">MVSLRSQTLIFDDEVERVLHRPCSPLPRVNTLGSDEGSMSLQELTVLCTTLSKKLESLEADLKQTKKGRMIEEIDQDAGVTLVTPTQGEDQPEDQRRRTVSTGSGGISTAEESVSTAGASMPVSTAGMVQEVNISIHSPVVVKDKGKGKMEESEDEQTKRTKLQQEQERLGHEAAVRLQEKTR</sequence>
<evidence type="ECO:0000256" key="2">
    <source>
        <dbReference type="SAM" id="MobiDB-lite"/>
    </source>
</evidence>
<feature type="compositionally biased region" description="Basic and acidic residues" evidence="2">
    <location>
        <begin position="142"/>
        <end position="183"/>
    </location>
</feature>
<comment type="caution">
    <text evidence="3">The sequence shown here is derived from an EMBL/GenBank/DDBJ whole genome shotgun (WGS) entry which is preliminary data.</text>
</comment>
<evidence type="ECO:0000256" key="1">
    <source>
        <dbReference type="SAM" id="Coils"/>
    </source>
</evidence>